<name>A0A8H5ZM09_COCSA</name>
<feature type="domain" description="TLC" evidence="8">
    <location>
        <begin position="69"/>
        <end position="307"/>
    </location>
</feature>
<feature type="transmembrane region" description="Helical" evidence="7">
    <location>
        <begin position="200"/>
        <end position="220"/>
    </location>
</feature>
<feature type="region of interest" description="Disordered" evidence="6">
    <location>
        <begin position="366"/>
        <end position="392"/>
    </location>
</feature>
<dbReference type="PANTHER" id="PTHR13439:SF0">
    <property type="entry name" value="TOPOISOMERASE I DAMAGE AFFECTED PROTEIN 4"/>
    <property type="match status" value="1"/>
</dbReference>
<dbReference type="SMART" id="SM00724">
    <property type="entry name" value="TLC"/>
    <property type="match status" value="1"/>
</dbReference>
<evidence type="ECO:0000313" key="10">
    <source>
        <dbReference type="Proteomes" id="UP000624244"/>
    </source>
</evidence>
<feature type="compositionally biased region" description="Basic and acidic residues" evidence="6">
    <location>
        <begin position="370"/>
        <end position="381"/>
    </location>
</feature>
<evidence type="ECO:0000256" key="1">
    <source>
        <dbReference type="ARBA" id="ARBA00004141"/>
    </source>
</evidence>
<proteinExistence type="predicted"/>
<feature type="transmembrane region" description="Helical" evidence="7">
    <location>
        <begin position="116"/>
        <end position="134"/>
    </location>
</feature>
<dbReference type="EMBL" id="WNKQ01000002">
    <property type="protein sequence ID" value="KAF5853133.1"/>
    <property type="molecule type" value="Genomic_DNA"/>
</dbReference>
<dbReference type="Proteomes" id="UP000624244">
    <property type="component" value="Unassembled WGS sequence"/>
</dbReference>
<evidence type="ECO:0000256" key="2">
    <source>
        <dbReference type="ARBA" id="ARBA00022692"/>
    </source>
</evidence>
<evidence type="ECO:0000256" key="5">
    <source>
        <dbReference type="PROSITE-ProRule" id="PRU00205"/>
    </source>
</evidence>
<organism evidence="9 10">
    <name type="scientific">Cochliobolus sativus</name>
    <name type="common">Common root rot and spot blotch fungus</name>
    <name type="synonym">Bipolaris sorokiniana</name>
    <dbReference type="NCBI Taxonomy" id="45130"/>
    <lineage>
        <taxon>Eukaryota</taxon>
        <taxon>Fungi</taxon>
        <taxon>Dikarya</taxon>
        <taxon>Ascomycota</taxon>
        <taxon>Pezizomycotina</taxon>
        <taxon>Dothideomycetes</taxon>
        <taxon>Pleosporomycetidae</taxon>
        <taxon>Pleosporales</taxon>
        <taxon>Pleosporineae</taxon>
        <taxon>Pleosporaceae</taxon>
        <taxon>Bipolaris</taxon>
    </lineage>
</organism>
<gene>
    <name evidence="9" type="ORF">GGP41_001699</name>
</gene>
<dbReference type="InterPro" id="IPR006634">
    <property type="entry name" value="TLC-dom"/>
</dbReference>
<evidence type="ECO:0000313" key="9">
    <source>
        <dbReference type="EMBL" id="KAF5853133.1"/>
    </source>
</evidence>
<keyword evidence="2 5" id="KW-0812">Transmembrane</keyword>
<dbReference type="PANTHER" id="PTHR13439">
    <property type="entry name" value="CT120 PROTEIN"/>
    <property type="match status" value="1"/>
</dbReference>
<evidence type="ECO:0000256" key="6">
    <source>
        <dbReference type="SAM" id="MobiDB-lite"/>
    </source>
</evidence>
<feature type="transmembrane region" description="Helical" evidence="7">
    <location>
        <begin position="141"/>
        <end position="159"/>
    </location>
</feature>
<reference evidence="9" key="1">
    <citation type="submission" date="2019-11" db="EMBL/GenBank/DDBJ databases">
        <title>Bipolaris sorokiniana Genome sequencing.</title>
        <authorList>
            <person name="Wang H."/>
        </authorList>
    </citation>
    <scope>NUCLEOTIDE SEQUENCE</scope>
</reference>
<protein>
    <recommendedName>
        <fullName evidence="8">TLC domain-containing protein</fullName>
    </recommendedName>
</protein>
<comment type="subcellular location">
    <subcellularLocation>
        <location evidence="1">Membrane</location>
        <topology evidence="1">Multi-pass membrane protein</topology>
    </subcellularLocation>
</comment>
<evidence type="ECO:0000259" key="8">
    <source>
        <dbReference type="PROSITE" id="PS50922"/>
    </source>
</evidence>
<keyword evidence="4 5" id="KW-0472">Membrane</keyword>
<dbReference type="InterPro" id="IPR050846">
    <property type="entry name" value="TLCD"/>
</dbReference>
<dbReference type="AlphaFoldDB" id="A0A8H5ZM09"/>
<feature type="transmembrane region" description="Helical" evidence="7">
    <location>
        <begin position="165"/>
        <end position="188"/>
    </location>
</feature>
<sequence>MHDPFPIARPESLVKYVQPVADYLSLNTLPLHFHEVAVAYVLYDVTYRFIAPAFSRIFFPRVYATFNARTKLNWDVHIVSFVQSTLICALALWVMWTDKELNSMDRIERVHGYTGASGLIQAFAGGYFLWDLVITVQNVKIFGIGMLFHAISALCVFLLGFRPFVNYYACTFILYELSSPFLNIHWFCDKLNMTGSTVQFVNGLMLLFTFFSCRLVWGTYQSIRVFGDVYHLYMTGQVPQYDPEVGKLSDDTHVNNAGFKNDLLQYSAGQTIPLWLISAYLASNLTLNGLNWFWFSKMIETLRKRFDPPIGTKKAQPKVSAAPVEIPENEKVLIEGIHVSTPGVVEKDTEDYVNVASPRSLQFQKNKSGTHLEVKQSEVRSRNPSQRAAHAA</sequence>
<feature type="transmembrane region" description="Helical" evidence="7">
    <location>
        <begin position="272"/>
        <end position="295"/>
    </location>
</feature>
<evidence type="ECO:0000256" key="3">
    <source>
        <dbReference type="ARBA" id="ARBA00022989"/>
    </source>
</evidence>
<dbReference type="GO" id="GO:0005783">
    <property type="term" value="C:endoplasmic reticulum"/>
    <property type="evidence" value="ECO:0007669"/>
    <property type="project" value="TreeGrafter"/>
</dbReference>
<dbReference type="OMA" id="AQWYNGM"/>
<dbReference type="PROSITE" id="PS50922">
    <property type="entry name" value="TLC"/>
    <property type="match status" value="1"/>
</dbReference>
<comment type="caution">
    <text evidence="9">The sequence shown here is derived from an EMBL/GenBank/DDBJ whole genome shotgun (WGS) entry which is preliminary data.</text>
</comment>
<dbReference type="GO" id="GO:0055088">
    <property type="term" value="P:lipid homeostasis"/>
    <property type="evidence" value="ECO:0007669"/>
    <property type="project" value="TreeGrafter"/>
</dbReference>
<evidence type="ECO:0000256" key="7">
    <source>
        <dbReference type="SAM" id="Phobius"/>
    </source>
</evidence>
<keyword evidence="3 7" id="KW-1133">Transmembrane helix</keyword>
<accession>A0A8H5ZM09</accession>
<evidence type="ECO:0000256" key="4">
    <source>
        <dbReference type="ARBA" id="ARBA00023136"/>
    </source>
</evidence>
<dbReference type="Pfam" id="PF03798">
    <property type="entry name" value="TRAM_LAG1_CLN8"/>
    <property type="match status" value="1"/>
</dbReference>
<dbReference type="GO" id="GO:0016020">
    <property type="term" value="C:membrane"/>
    <property type="evidence" value="ECO:0007669"/>
    <property type="project" value="UniProtKB-SubCell"/>
</dbReference>
<feature type="transmembrane region" description="Helical" evidence="7">
    <location>
        <begin position="76"/>
        <end position="96"/>
    </location>
</feature>